<proteinExistence type="predicted"/>
<dbReference type="AlphaFoldDB" id="A0A511T049"/>
<dbReference type="Proteomes" id="UP000183760">
    <property type="component" value="Unassembled WGS sequence"/>
</dbReference>
<dbReference type="EMBL" id="FOIB01000001">
    <property type="protein sequence ID" value="SES88431.1"/>
    <property type="molecule type" value="Genomic_DNA"/>
</dbReference>
<dbReference type="EMBL" id="BJXR01000025">
    <property type="protein sequence ID" value="GEN07514.1"/>
    <property type="molecule type" value="Genomic_DNA"/>
</dbReference>
<dbReference type="RefSeq" id="WP_074948708.1">
    <property type="nucleotide sequence ID" value="NZ_BJXR01000025.1"/>
</dbReference>
<dbReference type="InterPro" id="IPR016024">
    <property type="entry name" value="ARM-type_fold"/>
</dbReference>
<name>A0A511T049_MYXFU</name>
<dbReference type="SUPFAM" id="SSF48371">
    <property type="entry name" value="ARM repeat"/>
    <property type="match status" value="1"/>
</dbReference>
<organism evidence="1 4">
    <name type="scientific">Myxococcus fulvus</name>
    <dbReference type="NCBI Taxonomy" id="33"/>
    <lineage>
        <taxon>Bacteria</taxon>
        <taxon>Pseudomonadati</taxon>
        <taxon>Myxococcota</taxon>
        <taxon>Myxococcia</taxon>
        <taxon>Myxococcales</taxon>
        <taxon>Cystobacterineae</taxon>
        <taxon>Myxococcaceae</taxon>
        <taxon>Myxococcus</taxon>
    </lineage>
</organism>
<sequence length="557" mass="63672">MSLQPRLVWSSRESIRAQLVALLKQLPREESDTRRRIVSLLDIFGSAEDLPLLRELFCDPRESGEVYLTALHAAAVLGLRLSSREFVQLHEGEGLEEGFAVHLEDLLDHARLESFDDVMREALLRLTSSERTRLLRFCSHVPQPPELTEWLFTQWYQVDRHSPDDSDGEDRCDVQVALAYRARPEALQLLAEWSGAMDDQQLHQLLLALARCGREEVGRLAESSSVFRAYAARKLMLPLDALLAYWGEEELLRRLDRRIQEEHVADTVPQWLVKGAPFFPRDLELMGSWDVARRRVLYRRLCDVGTASTVRCDLYRQLREHAPDVATRWALVARRYPGNEELIRDVLEQVVSQAPMPEDRPLLLAALKDTDAGVQVPALSALLTLGEAGAGWVDRLHSLAHAESPKVRVQALAGLVQHGHREWLEPLRRLAVEERDSSVRIEAVQWLGQLDIEDSRPLFLELIADECQPDAARKASSRRHREANWALVALSRRGQEEDLSLLLEVRLKGCFASTIDAHLRFHLARQEGATEEAWPPRWSSPDGWYSEYMTYTLRCRA</sequence>
<evidence type="ECO:0000313" key="4">
    <source>
        <dbReference type="Proteomes" id="UP000321514"/>
    </source>
</evidence>
<evidence type="ECO:0000313" key="1">
    <source>
        <dbReference type="EMBL" id="GEN07514.1"/>
    </source>
</evidence>
<dbReference type="Pfam" id="PF13646">
    <property type="entry name" value="HEAT_2"/>
    <property type="match status" value="1"/>
</dbReference>
<comment type="caution">
    <text evidence="1">The sequence shown here is derived from an EMBL/GenBank/DDBJ whole genome shotgun (WGS) entry which is preliminary data.</text>
</comment>
<reference evidence="1 4" key="2">
    <citation type="submission" date="2019-07" db="EMBL/GenBank/DDBJ databases">
        <title>Whole genome shotgun sequence of Myxococcus fulvus NBRC 100333.</title>
        <authorList>
            <person name="Hosoyama A."/>
            <person name="Uohara A."/>
            <person name="Ohji S."/>
            <person name="Ichikawa N."/>
        </authorList>
    </citation>
    <scope>NUCLEOTIDE SEQUENCE [LARGE SCALE GENOMIC DNA]</scope>
    <source>
        <strain evidence="1 4">NBRC 100333</strain>
    </source>
</reference>
<reference evidence="2 3" key="1">
    <citation type="submission" date="2016-10" db="EMBL/GenBank/DDBJ databases">
        <authorList>
            <person name="Varghese N."/>
            <person name="Submissions S."/>
        </authorList>
    </citation>
    <scope>NUCLEOTIDE SEQUENCE [LARGE SCALE GENOMIC DNA]</scope>
    <source>
        <strain evidence="2 3">DSM 16525</strain>
    </source>
</reference>
<dbReference type="Proteomes" id="UP000321514">
    <property type="component" value="Unassembled WGS sequence"/>
</dbReference>
<evidence type="ECO:0000313" key="2">
    <source>
        <dbReference type="EMBL" id="SES88431.1"/>
    </source>
</evidence>
<dbReference type="STRING" id="1334629.MFUL124B02_03295"/>
<gene>
    <name evidence="1" type="ORF">MFU01_25510</name>
    <name evidence="2" type="ORF">SAMN05443572_101471</name>
</gene>
<dbReference type="InterPro" id="IPR011989">
    <property type="entry name" value="ARM-like"/>
</dbReference>
<keyword evidence="3" id="KW-1185">Reference proteome</keyword>
<protein>
    <submittedName>
        <fullName evidence="2">HEAT repeat</fullName>
    </submittedName>
</protein>
<dbReference type="Gene3D" id="1.25.10.10">
    <property type="entry name" value="Leucine-rich Repeat Variant"/>
    <property type="match status" value="1"/>
</dbReference>
<accession>A0A511T049</accession>
<evidence type="ECO:0000313" key="3">
    <source>
        <dbReference type="Proteomes" id="UP000183760"/>
    </source>
</evidence>